<keyword evidence="1" id="KW-0812">Transmembrane</keyword>
<dbReference type="EMBL" id="BMIP01000002">
    <property type="protein sequence ID" value="GGD63100.1"/>
    <property type="molecule type" value="Genomic_DNA"/>
</dbReference>
<name>A0A916YVA2_9SPHN</name>
<dbReference type="Proteomes" id="UP000612349">
    <property type="component" value="Unassembled WGS sequence"/>
</dbReference>
<feature type="transmembrane region" description="Helical" evidence="1">
    <location>
        <begin position="114"/>
        <end position="132"/>
    </location>
</feature>
<evidence type="ECO:0000256" key="1">
    <source>
        <dbReference type="SAM" id="Phobius"/>
    </source>
</evidence>
<gene>
    <name evidence="2" type="ORF">GCM10010990_10710</name>
</gene>
<keyword evidence="3" id="KW-1185">Reference proteome</keyword>
<keyword evidence="1" id="KW-1133">Transmembrane helix</keyword>
<evidence type="ECO:0000313" key="3">
    <source>
        <dbReference type="Proteomes" id="UP000612349"/>
    </source>
</evidence>
<evidence type="ECO:0000313" key="2">
    <source>
        <dbReference type="EMBL" id="GGD63100.1"/>
    </source>
</evidence>
<feature type="transmembrane region" description="Helical" evidence="1">
    <location>
        <begin position="58"/>
        <end position="77"/>
    </location>
</feature>
<keyword evidence="1" id="KW-0472">Membrane</keyword>
<feature type="transmembrane region" description="Helical" evidence="1">
    <location>
        <begin position="83"/>
        <end position="107"/>
    </location>
</feature>
<dbReference type="RefSeq" id="WP_066776412.1">
    <property type="nucleotide sequence ID" value="NZ_BMIP01000002.1"/>
</dbReference>
<sequence>MLTREIPCRHCGATGYVAGRIACPHCGGRGFGVSEYASLRRSGMLRVRDGHGHGNRRLFAFFLCAIGLVITILGLAAREQSLQVLGVAMAGFALFLLVGAQAIAGLARFTRSRGARIAICACLCAITALVLLSGA</sequence>
<comment type="caution">
    <text evidence="2">The sequence shown here is derived from an EMBL/GenBank/DDBJ whole genome shotgun (WGS) entry which is preliminary data.</text>
</comment>
<dbReference type="Gene3D" id="6.20.20.10">
    <property type="match status" value="1"/>
</dbReference>
<reference evidence="2" key="2">
    <citation type="submission" date="2020-09" db="EMBL/GenBank/DDBJ databases">
        <authorList>
            <person name="Sun Q."/>
            <person name="Zhou Y."/>
        </authorList>
    </citation>
    <scope>NUCLEOTIDE SEQUENCE</scope>
    <source>
        <strain evidence="2">CGMCC 1.15360</strain>
    </source>
</reference>
<dbReference type="AlphaFoldDB" id="A0A916YVA2"/>
<protein>
    <submittedName>
        <fullName evidence="2">Uncharacterized protein</fullName>
    </submittedName>
</protein>
<organism evidence="2 3">
    <name type="scientific">Croceicoccus mobilis</name>
    <dbReference type="NCBI Taxonomy" id="1703339"/>
    <lineage>
        <taxon>Bacteria</taxon>
        <taxon>Pseudomonadati</taxon>
        <taxon>Pseudomonadota</taxon>
        <taxon>Alphaproteobacteria</taxon>
        <taxon>Sphingomonadales</taxon>
        <taxon>Erythrobacteraceae</taxon>
        <taxon>Croceicoccus</taxon>
    </lineage>
</organism>
<reference evidence="2" key="1">
    <citation type="journal article" date="2014" name="Int. J. Syst. Evol. Microbiol.">
        <title>Complete genome sequence of Corynebacterium casei LMG S-19264T (=DSM 44701T), isolated from a smear-ripened cheese.</title>
        <authorList>
            <consortium name="US DOE Joint Genome Institute (JGI-PGF)"/>
            <person name="Walter F."/>
            <person name="Albersmeier A."/>
            <person name="Kalinowski J."/>
            <person name="Ruckert C."/>
        </authorList>
    </citation>
    <scope>NUCLEOTIDE SEQUENCE</scope>
    <source>
        <strain evidence="2">CGMCC 1.15360</strain>
    </source>
</reference>
<proteinExistence type="predicted"/>
<accession>A0A916YVA2</accession>